<dbReference type="EMBL" id="JAENHO010000001">
    <property type="protein sequence ID" value="MBL7253123.1"/>
    <property type="molecule type" value="Genomic_DNA"/>
</dbReference>
<sequence>MPGSKTTVLVADSQPLIRGGLAALITAAPGVEVAGQAADGVEAVRLARALRPDVVLMDVHLPELDGLTATARILDGEPGPAPRVIILTTLDVDEHVAEALRCGASGFLLKEISPEGLLDAIRITAGGGRLFAPSVVRRLVEAYVGMPARPGAHADLAELTTRELEVLRLVATGAGNEAIAETLFIGEATVKTHLNRLMTKLGLTSRAQVVVLAYETGLVTPAAGR</sequence>
<evidence type="ECO:0000256" key="2">
    <source>
        <dbReference type="ARBA" id="ARBA00023015"/>
    </source>
</evidence>
<dbReference type="InterPro" id="IPR000792">
    <property type="entry name" value="Tscrpt_reg_LuxR_C"/>
</dbReference>
<dbReference type="PROSITE" id="PS00622">
    <property type="entry name" value="HTH_LUXR_1"/>
    <property type="match status" value="1"/>
</dbReference>
<protein>
    <submittedName>
        <fullName evidence="8">Response regulator transcription factor</fullName>
    </submittedName>
</protein>
<dbReference type="PANTHER" id="PTHR43214">
    <property type="entry name" value="TWO-COMPONENT RESPONSE REGULATOR"/>
    <property type="match status" value="1"/>
</dbReference>
<keyword evidence="9" id="KW-1185">Reference proteome</keyword>
<dbReference type="PROSITE" id="PS50110">
    <property type="entry name" value="RESPONSE_REGULATORY"/>
    <property type="match status" value="1"/>
</dbReference>
<dbReference type="CDD" id="cd17535">
    <property type="entry name" value="REC_NarL-like"/>
    <property type="match status" value="1"/>
</dbReference>
<dbReference type="PRINTS" id="PR00038">
    <property type="entry name" value="HTHLUXR"/>
</dbReference>
<keyword evidence="2" id="KW-0805">Transcription regulation</keyword>
<dbReference type="SUPFAM" id="SSF46894">
    <property type="entry name" value="C-terminal effector domain of the bipartite response regulators"/>
    <property type="match status" value="1"/>
</dbReference>
<dbReference type="InterPro" id="IPR011006">
    <property type="entry name" value="CheY-like_superfamily"/>
</dbReference>
<evidence type="ECO:0000256" key="4">
    <source>
        <dbReference type="ARBA" id="ARBA00023163"/>
    </source>
</evidence>
<dbReference type="InterPro" id="IPR016032">
    <property type="entry name" value="Sig_transdc_resp-reg_C-effctor"/>
</dbReference>
<evidence type="ECO:0000313" key="9">
    <source>
        <dbReference type="Proteomes" id="UP000598996"/>
    </source>
</evidence>
<evidence type="ECO:0000259" key="7">
    <source>
        <dbReference type="PROSITE" id="PS50110"/>
    </source>
</evidence>
<keyword evidence="3" id="KW-0238">DNA-binding</keyword>
<comment type="caution">
    <text evidence="8">The sequence shown here is derived from an EMBL/GenBank/DDBJ whole genome shotgun (WGS) entry which is preliminary data.</text>
</comment>
<dbReference type="InterPro" id="IPR001789">
    <property type="entry name" value="Sig_transdc_resp-reg_receiver"/>
</dbReference>
<dbReference type="InterPro" id="IPR039420">
    <property type="entry name" value="WalR-like"/>
</dbReference>
<evidence type="ECO:0000256" key="1">
    <source>
        <dbReference type="ARBA" id="ARBA00022553"/>
    </source>
</evidence>
<evidence type="ECO:0000259" key="6">
    <source>
        <dbReference type="PROSITE" id="PS50043"/>
    </source>
</evidence>
<reference evidence="8 9" key="1">
    <citation type="submission" date="2021-01" db="EMBL/GenBank/DDBJ databases">
        <title>Actinoplanes sp. nov. LDG1-01 isolated from lichen.</title>
        <authorList>
            <person name="Saeng-In P."/>
            <person name="Phongsopitanun W."/>
            <person name="Kanchanasin P."/>
            <person name="Yuki M."/>
            <person name="Kudo T."/>
            <person name="Ohkuma M."/>
            <person name="Tanasupawat S."/>
        </authorList>
    </citation>
    <scope>NUCLEOTIDE SEQUENCE [LARGE SCALE GENOMIC DNA]</scope>
    <source>
        <strain evidence="8 9">LDG1-01</strain>
    </source>
</reference>
<evidence type="ECO:0000256" key="3">
    <source>
        <dbReference type="ARBA" id="ARBA00023125"/>
    </source>
</evidence>
<organism evidence="8 9">
    <name type="scientific">Paractinoplanes lichenicola</name>
    <dbReference type="NCBI Taxonomy" id="2802976"/>
    <lineage>
        <taxon>Bacteria</taxon>
        <taxon>Bacillati</taxon>
        <taxon>Actinomycetota</taxon>
        <taxon>Actinomycetes</taxon>
        <taxon>Micromonosporales</taxon>
        <taxon>Micromonosporaceae</taxon>
        <taxon>Paractinoplanes</taxon>
    </lineage>
</organism>
<dbReference type="SMART" id="SM00448">
    <property type="entry name" value="REC"/>
    <property type="match status" value="1"/>
</dbReference>
<dbReference type="Pfam" id="PF00072">
    <property type="entry name" value="Response_reg"/>
    <property type="match status" value="1"/>
</dbReference>
<dbReference type="RefSeq" id="WP_202989456.1">
    <property type="nucleotide sequence ID" value="NZ_JAENHO010000001.1"/>
</dbReference>
<evidence type="ECO:0000313" key="8">
    <source>
        <dbReference type="EMBL" id="MBL7253123.1"/>
    </source>
</evidence>
<dbReference type="PANTHER" id="PTHR43214:SF24">
    <property type="entry name" value="TRANSCRIPTIONAL REGULATORY PROTEIN NARL-RELATED"/>
    <property type="match status" value="1"/>
</dbReference>
<accession>A0ABS1VER7</accession>
<feature type="domain" description="HTH luxR-type" evidence="6">
    <location>
        <begin position="152"/>
        <end position="217"/>
    </location>
</feature>
<dbReference type="PROSITE" id="PS50043">
    <property type="entry name" value="HTH_LUXR_2"/>
    <property type="match status" value="1"/>
</dbReference>
<dbReference type="InterPro" id="IPR058245">
    <property type="entry name" value="NreC/VraR/RcsB-like_REC"/>
</dbReference>
<dbReference type="Pfam" id="PF00196">
    <property type="entry name" value="GerE"/>
    <property type="match status" value="1"/>
</dbReference>
<keyword evidence="1 5" id="KW-0597">Phosphoprotein</keyword>
<dbReference type="Gene3D" id="3.40.50.2300">
    <property type="match status" value="1"/>
</dbReference>
<dbReference type="CDD" id="cd06170">
    <property type="entry name" value="LuxR_C_like"/>
    <property type="match status" value="1"/>
</dbReference>
<evidence type="ECO:0000256" key="5">
    <source>
        <dbReference type="PROSITE-ProRule" id="PRU00169"/>
    </source>
</evidence>
<dbReference type="SUPFAM" id="SSF52172">
    <property type="entry name" value="CheY-like"/>
    <property type="match status" value="1"/>
</dbReference>
<feature type="modified residue" description="4-aspartylphosphate" evidence="5">
    <location>
        <position position="58"/>
    </location>
</feature>
<proteinExistence type="predicted"/>
<dbReference type="Proteomes" id="UP000598996">
    <property type="component" value="Unassembled WGS sequence"/>
</dbReference>
<gene>
    <name evidence="8" type="ORF">JKJ07_02240</name>
</gene>
<name>A0ABS1VER7_9ACTN</name>
<keyword evidence="4" id="KW-0804">Transcription</keyword>
<dbReference type="SMART" id="SM00421">
    <property type="entry name" value="HTH_LUXR"/>
    <property type="match status" value="1"/>
</dbReference>
<feature type="domain" description="Response regulatory" evidence="7">
    <location>
        <begin position="7"/>
        <end position="125"/>
    </location>
</feature>